<dbReference type="InterPro" id="IPR036737">
    <property type="entry name" value="OmpA-like_sf"/>
</dbReference>
<keyword evidence="6 8" id="KW-0449">Lipoprotein</keyword>
<evidence type="ECO:0000256" key="6">
    <source>
        <dbReference type="ARBA" id="ARBA00023288"/>
    </source>
</evidence>
<keyword evidence="5 8" id="KW-0998">Cell outer membrane</keyword>
<dbReference type="Proteomes" id="UP000198914">
    <property type="component" value="Unassembled WGS sequence"/>
</dbReference>
<gene>
    <name evidence="8" type="primary">pal</name>
    <name evidence="11" type="ORF">SAMN05444004_102114</name>
</gene>
<dbReference type="AlphaFoldDB" id="A0A1H3L810"/>
<comment type="function">
    <text evidence="8">Part of the Tol-Pal system, which plays a role in outer membrane invagination during cell division and is important for maintaining outer membrane integrity.</text>
</comment>
<keyword evidence="12" id="KW-1185">Reference proteome</keyword>
<sequence>MMKFTALLLISALALTACGNRLGGAGAGGAVDLNSAGGAGGFAPGSVNDPASVAYFQQNVGDRVLFAVDQSTLTAEGQTVLAGQAQWLNANSGYTALVEGHADEQGTREYNLALGGRRANAARDYLISQGVAPNRLRTISYGKERPLQVCSTEACYSQNRRAVTVLAAGAGF</sequence>
<dbReference type="PANTHER" id="PTHR30329">
    <property type="entry name" value="STATOR ELEMENT OF FLAGELLAR MOTOR COMPLEX"/>
    <property type="match status" value="1"/>
</dbReference>
<keyword evidence="7 8" id="KW-0131">Cell cycle</keyword>
<keyword evidence="3 8" id="KW-0472">Membrane</keyword>
<dbReference type="GO" id="GO:0009279">
    <property type="term" value="C:cell outer membrane"/>
    <property type="evidence" value="ECO:0007669"/>
    <property type="project" value="UniProtKB-SubCell"/>
</dbReference>
<dbReference type="Pfam" id="PF00691">
    <property type="entry name" value="OmpA"/>
    <property type="match status" value="1"/>
</dbReference>
<evidence type="ECO:0000256" key="5">
    <source>
        <dbReference type="ARBA" id="ARBA00023237"/>
    </source>
</evidence>
<feature type="domain" description="OmpA-like" evidence="10">
    <location>
        <begin position="53"/>
        <end position="170"/>
    </location>
</feature>
<dbReference type="CDD" id="cd07185">
    <property type="entry name" value="OmpA_C-like"/>
    <property type="match status" value="1"/>
</dbReference>
<dbReference type="PROSITE" id="PS51123">
    <property type="entry name" value="OMPA_2"/>
    <property type="match status" value="1"/>
</dbReference>
<keyword evidence="2 8" id="KW-0732">Signal</keyword>
<comment type="subunit">
    <text evidence="8">The Tol-Pal system is composed of five core proteins: the inner membrane proteins TolA, TolQ and TolR, the periplasmic protein TolB and the outer membrane protein Pal. They form a network linking the inner and outer membranes and the peptidoglycan layer.</text>
</comment>
<reference evidence="12" key="1">
    <citation type="submission" date="2016-10" db="EMBL/GenBank/DDBJ databases">
        <authorList>
            <person name="Varghese N."/>
            <person name="Submissions S."/>
        </authorList>
    </citation>
    <scope>NUCLEOTIDE SEQUENCE [LARGE SCALE GENOMIC DNA]</scope>
    <source>
        <strain evidence="12">DSM 100420</strain>
    </source>
</reference>
<protein>
    <recommendedName>
        <fullName evidence="8">Peptidoglycan-associated lipoprotein</fullName>
        <shortName evidence="8">PAL</shortName>
    </recommendedName>
</protein>
<keyword evidence="4 8" id="KW-0564">Palmitate</keyword>
<dbReference type="STRING" id="1244108.SAMN05444004_102114"/>
<dbReference type="GO" id="GO:0051301">
    <property type="term" value="P:cell division"/>
    <property type="evidence" value="ECO:0007669"/>
    <property type="project" value="UniProtKB-UniRule"/>
</dbReference>
<dbReference type="HAMAP" id="MF_02204">
    <property type="entry name" value="Pal"/>
    <property type="match status" value="1"/>
</dbReference>
<dbReference type="InterPro" id="IPR050330">
    <property type="entry name" value="Bact_OuterMem_StrucFunc"/>
</dbReference>
<evidence type="ECO:0000313" key="12">
    <source>
        <dbReference type="Proteomes" id="UP000198914"/>
    </source>
</evidence>
<comment type="similarity">
    <text evidence="8">Belongs to the Pal lipoprotein family.</text>
</comment>
<evidence type="ECO:0000256" key="1">
    <source>
        <dbReference type="ARBA" id="ARBA00022618"/>
    </source>
</evidence>
<evidence type="ECO:0000256" key="7">
    <source>
        <dbReference type="ARBA" id="ARBA00023306"/>
    </source>
</evidence>
<proteinExistence type="inferred from homology"/>
<name>A0A1H3L810_9RHOB</name>
<evidence type="ECO:0000256" key="2">
    <source>
        <dbReference type="ARBA" id="ARBA00022729"/>
    </source>
</evidence>
<evidence type="ECO:0000259" key="10">
    <source>
        <dbReference type="PROSITE" id="PS51123"/>
    </source>
</evidence>
<evidence type="ECO:0000313" key="11">
    <source>
        <dbReference type="EMBL" id="SDY60416.1"/>
    </source>
</evidence>
<dbReference type="NCBIfam" id="TIGR02802">
    <property type="entry name" value="Pal_lipo"/>
    <property type="match status" value="1"/>
</dbReference>
<dbReference type="InterPro" id="IPR006665">
    <property type="entry name" value="OmpA-like"/>
</dbReference>
<dbReference type="InterPro" id="IPR039001">
    <property type="entry name" value="Pal"/>
</dbReference>
<feature type="signal peptide" evidence="9">
    <location>
        <begin position="1"/>
        <end position="19"/>
    </location>
</feature>
<evidence type="ECO:0000256" key="4">
    <source>
        <dbReference type="ARBA" id="ARBA00023139"/>
    </source>
</evidence>
<dbReference type="InterPro" id="IPR014169">
    <property type="entry name" value="Pal_lipo_C"/>
</dbReference>
<dbReference type="PRINTS" id="PR01021">
    <property type="entry name" value="OMPADOMAIN"/>
</dbReference>
<evidence type="ECO:0000256" key="9">
    <source>
        <dbReference type="SAM" id="SignalP"/>
    </source>
</evidence>
<evidence type="ECO:0000256" key="8">
    <source>
        <dbReference type="HAMAP-Rule" id="MF_02204"/>
    </source>
</evidence>
<feature type="chain" id="PRO_5011535883" description="Peptidoglycan-associated lipoprotein" evidence="9">
    <location>
        <begin position="20"/>
        <end position="172"/>
    </location>
</feature>
<dbReference type="SUPFAM" id="SSF103088">
    <property type="entry name" value="OmpA-like"/>
    <property type="match status" value="1"/>
</dbReference>
<evidence type="ECO:0000256" key="3">
    <source>
        <dbReference type="ARBA" id="ARBA00023136"/>
    </source>
</evidence>
<dbReference type="EMBL" id="FNPX01000002">
    <property type="protein sequence ID" value="SDY60416.1"/>
    <property type="molecule type" value="Genomic_DNA"/>
</dbReference>
<dbReference type="InterPro" id="IPR006664">
    <property type="entry name" value="OMP_bac"/>
</dbReference>
<dbReference type="Gene3D" id="3.30.1330.60">
    <property type="entry name" value="OmpA-like domain"/>
    <property type="match status" value="1"/>
</dbReference>
<accession>A0A1H3L810</accession>
<dbReference type="PROSITE" id="PS51257">
    <property type="entry name" value="PROKAR_LIPOPROTEIN"/>
    <property type="match status" value="1"/>
</dbReference>
<organism evidence="11 12">
    <name type="scientific">Jannaschia faecimaris</name>
    <dbReference type="NCBI Taxonomy" id="1244108"/>
    <lineage>
        <taxon>Bacteria</taxon>
        <taxon>Pseudomonadati</taxon>
        <taxon>Pseudomonadota</taxon>
        <taxon>Alphaproteobacteria</taxon>
        <taxon>Rhodobacterales</taxon>
        <taxon>Roseobacteraceae</taxon>
        <taxon>Jannaschia</taxon>
    </lineage>
</organism>
<keyword evidence="1 8" id="KW-0132">Cell division</keyword>
<comment type="subcellular location">
    <subcellularLocation>
        <location evidence="8">Cell outer membrane</location>
        <topology evidence="8">Lipid-anchor</topology>
    </subcellularLocation>
</comment>
<dbReference type="PANTHER" id="PTHR30329:SF21">
    <property type="entry name" value="LIPOPROTEIN YIAD-RELATED"/>
    <property type="match status" value="1"/>
</dbReference>